<protein>
    <submittedName>
        <fullName evidence="1">Alanine racemase domain protein</fullName>
    </submittedName>
</protein>
<proteinExistence type="predicted"/>
<sequence>MSISLPHLSMGMSNDFEVAVEEGATWLRFGSVLVGKEGET</sequence>
<accession>A0A383R6M5</accession>
<dbReference type="SUPFAM" id="SSF51419">
    <property type="entry name" value="PLP-binding barrel"/>
    <property type="match status" value="1"/>
</dbReference>
<dbReference type="Gene3D" id="3.20.20.10">
    <property type="entry name" value="Alanine racemase"/>
    <property type="match status" value="1"/>
</dbReference>
<evidence type="ECO:0000313" key="2">
    <source>
        <dbReference type="Proteomes" id="UP000304148"/>
    </source>
</evidence>
<dbReference type="AlphaFoldDB" id="A0A383R6M5"/>
<gene>
    <name evidence="1" type="ORF">PBLR_11012</name>
</gene>
<dbReference type="InterPro" id="IPR029066">
    <property type="entry name" value="PLP-binding_barrel"/>
</dbReference>
<organism evidence="1 2">
    <name type="scientific">Paenibacillus alvei</name>
    <name type="common">Bacillus alvei</name>
    <dbReference type="NCBI Taxonomy" id="44250"/>
    <lineage>
        <taxon>Bacteria</taxon>
        <taxon>Bacillati</taxon>
        <taxon>Bacillota</taxon>
        <taxon>Bacilli</taxon>
        <taxon>Bacillales</taxon>
        <taxon>Paenibacillaceae</taxon>
        <taxon>Paenibacillus</taxon>
    </lineage>
</organism>
<name>A0A383R6M5_PAEAL</name>
<dbReference type="Proteomes" id="UP000304148">
    <property type="component" value="Chromosome"/>
</dbReference>
<evidence type="ECO:0000313" key="1">
    <source>
        <dbReference type="EMBL" id="SYX82590.1"/>
    </source>
</evidence>
<dbReference type="EMBL" id="LS992241">
    <property type="protein sequence ID" value="SYX82590.1"/>
    <property type="molecule type" value="Genomic_DNA"/>
</dbReference>
<reference evidence="2" key="1">
    <citation type="submission" date="2018-08" db="EMBL/GenBank/DDBJ databases">
        <authorList>
            <person name="Chevrot R."/>
        </authorList>
    </citation>
    <scope>NUCLEOTIDE SEQUENCE [LARGE SCALE GENOMIC DNA]</scope>
</reference>